<dbReference type="InterPro" id="IPR046341">
    <property type="entry name" value="SET_dom_sf"/>
</dbReference>
<feature type="domain" description="Post-SET" evidence="12">
    <location>
        <begin position="338"/>
        <end position="354"/>
    </location>
</feature>
<keyword evidence="5" id="KW-0949">S-adenosyl-L-methionine</keyword>
<reference evidence="13" key="1">
    <citation type="submission" date="2022-11" db="EMBL/GenBank/DDBJ databases">
        <title>Chromosome-level genome of Pogonophryne albipinna.</title>
        <authorList>
            <person name="Jo E."/>
        </authorList>
    </citation>
    <scope>NUCLEOTIDE SEQUENCE</scope>
    <source>
        <strain evidence="13">SGF0006</strain>
        <tissue evidence="13">Muscle</tissue>
    </source>
</reference>
<dbReference type="Proteomes" id="UP001219934">
    <property type="component" value="Unassembled WGS sequence"/>
</dbReference>
<keyword evidence="6" id="KW-0479">Metal-binding</keyword>
<keyword evidence="3" id="KW-0489">Methyltransferase</keyword>
<feature type="domain" description="SET" evidence="10">
    <location>
        <begin position="121"/>
        <end position="245"/>
    </location>
</feature>
<dbReference type="PROSITE" id="PS50868">
    <property type="entry name" value="POST_SET"/>
    <property type="match status" value="1"/>
</dbReference>
<dbReference type="CDD" id="cd10544">
    <property type="entry name" value="SET_SETMAR"/>
    <property type="match status" value="1"/>
</dbReference>
<dbReference type="PANTHER" id="PTHR46223">
    <property type="entry name" value="HISTONE-LYSINE N-METHYLTRANSFERASE SUV39H"/>
    <property type="match status" value="1"/>
</dbReference>
<evidence type="ECO:0000259" key="11">
    <source>
        <dbReference type="PROSITE" id="PS50867"/>
    </source>
</evidence>
<dbReference type="GO" id="GO:0005634">
    <property type="term" value="C:nucleus"/>
    <property type="evidence" value="ECO:0007669"/>
    <property type="project" value="InterPro"/>
</dbReference>
<dbReference type="InterPro" id="IPR001214">
    <property type="entry name" value="SET_dom"/>
</dbReference>
<dbReference type="PROSITE" id="PS50280">
    <property type="entry name" value="SET"/>
    <property type="match status" value="1"/>
</dbReference>
<evidence type="ECO:0000256" key="4">
    <source>
        <dbReference type="ARBA" id="ARBA00022679"/>
    </source>
</evidence>
<comment type="caution">
    <text evidence="13">The sequence shown here is derived from an EMBL/GenBank/DDBJ whole genome shotgun (WGS) entry which is preliminary data.</text>
</comment>
<dbReference type="Pfam" id="PF05033">
    <property type="entry name" value="Pre-SET"/>
    <property type="match status" value="1"/>
</dbReference>
<evidence type="ECO:0000256" key="7">
    <source>
        <dbReference type="ARBA" id="ARBA00022833"/>
    </source>
</evidence>
<dbReference type="AlphaFoldDB" id="A0AAD6AKS2"/>
<protein>
    <recommendedName>
        <fullName evidence="15">Histone-lysine N-methyltransferase SETMAR</fullName>
    </recommendedName>
</protein>
<feature type="compositionally biased region" description="Polar residues" evidence="9">
    <location>
        <begin position="258"/>
        <end position="335"/>
    </location>
</feature>
<feature type="region of interest" description="Disordered" evidence="9">
    <location>
        <begin position="246"/>
        <end position="336"/>
    </location>
</feature>
<proteinExistence type="predicted"/>
<dbReference type="InterPro" id="IPR050973">
    <property type="entry name" value="H3K9_Histone-Lys_N-MTase"/>
</dbReference>
<evidence type="ECO:0000256" key="2">
    <source>
        <dbReference type="ARBA" id="ARBA00022454"/>
    </source>
</evidence>
<dbReference type="SMART" id="SM00468">
    <property type="entry name" value="PreSET"/>
    <property type="match status" value="1"/>
</dbReference>
<dbReference type="InterPro" id="IPR003616">
    <property type="entry name" value="Post-SET_dom"/>
</dbReference>
<dbReference type="GO" id="GO:0032259">
    <property type="term" value="P:methylation"/>
    <property type="evidence" value="ECO:0007669"/>
    <property type="project" value="UniProtKB-KW"/>
</dbReference>
<keyword evidence="8" id="KW-0156">Chromatin regulator</keyword>
<keyword evidence="7" id="KW-0862">Zinc</keyword>
<name>A0AAD6AKS2_9TELE</name>
<dbReference type="GO" id="GO:0008270">
    <property type="term" value="F:zinc ion binding"/>
    <property type="evidence" value="ECO:0007669"/>
    <property type="project" value="InterPro"/>
</dbReference>
<evidence type="ECO:0008006" key="15">
    <source>
        <dbReference type="Google" id="ProtNLM"/>
    </source>
</evidence>
<comment type="subcellular location">
    <subcellularLocation>
        <location evidence="1">Chromosome</location>
    </subcellularLocation>
</comment>
<evidence type="ECO:0000256" key="6">
    <source>
        <dbReference type="ARBA" id="ARBA00022723"/>
    </source>
</evidence>
<keyword evidence="2" id="KW-0158">Chromosome</keyword>
<evidence type="ECO:0000259" key="12">
    <source>
        <dbReference type="PROSITE" id="PS50868"/>
    </source>
</evidence>
<evidence type="ECO:0000256" key="5">
    <source>
        <dbReference type="ARBA" id="ARBA00022691"/>
    </source>
</evidence>
<keyword evidence="14" id="KW-1185">Reference proteome</keyword>
<evidence type="ECO:0000313" key="13">
    <source>
        <dbReference type="EMBL" id="KAJ4927274.1"/>
    </source>
</evidence>
<gene>
    <name evidence="13" type="ORF">JOQ06_015008</name>
</gene>
<dbReference type="GO" id="GO:0042054">
    <property type="term" value="F:histone methyltransferase activity"/>
    <property type="evidence" value="ECO:0007669"/>
    <property type="project" value="InterPro"/>
</dbReference>
<organism evidence="13 14">
    <name type="scientific">Pogonophryne albipinna</name>
    <dbReference type="NCBI Taxonomy" id="1090488"/>
    <lineage>
        <taxon>Eukaryota</taxon>
        <taxon>Metazoa</taxon>
        <taxon>Chordata</taxon>
        <taxon>Craniata</taxon>
        <taxon>Vertebrata</taxon>
        <taxon>Euteleostomi</taxon>
        <taxon>Actinopterygii</taxon>
        <taxon>Neopterygii</taxon>
        <taxon>Teleostei</taxon>
        <taxon>Neoteleostei</taxon>
        <taxon>Acanthomorphata</taxon>
        <taxon>Eupercaria</taxon>
        <taxon>Perciformes</taxon>
        <taxon>Notothenioidei</taxon>
        <taxon>Pogonophryne</taxon>
    </lineage>
</organism>
<dbReference type="Gene3D" id="2.170.270.10">
    <property type="entry name" value="SET domain"/>
    <property type="match status" value="1"/>
</dbReference>
<dbReference type="PANTHER" id="PTHR46223:SF3">
    <property type="entry name" value="HISTONE-LYSINE N-METHYLTRANSFERASE SET-23"/>
    <property type="match status" value="1"/>
</dbReference>
<evidence type="ECO:0000256" key="8">
    <source>
        <dbReference type="ARBA" id="ARBA00022853"/>
    </source>
</evidence>
<sequence>MSSDSRFVDLSNSLESVPVLIEQRSSVLTFPQFQYSPDNVQGPGCTLDPSEVTLPGCSCLSHSCSSESCSCLQTHGQAYDSTHTLLHRTHSGFCSPVFECNALCSCGDTCSNRVVQRGLTLKLEVYSTEKRGWGVRTLKSIPKGTFVCEYAGEVISFEEARRRQLAQRAEDNNYIIAVREHAGEGSVTETFVDPARVGNVGRFLNHSCQPNLLMQPVRVHSVVPRLALFAGRSIDAQEELTFDYSGGYRNRAPAQRDAGTQSETQRDAGTQSETQRDAGTQSETQRDAGTQSETQRDAGTQSETQRDAGTQSETQRDAGTQSETQRDAGTQSDNHGVQRKECHCGAKSCVHFLPLDLSIISGKR</sequence>
<evidence type="ECO:0000256" key="3">
    <source>
        <dbReference type="ARBA" id="ARBA00022603"/>
    </source>
</evidence>
<accession>A0AAD6AKS2</accession>
<dbReference type="SMART" id="SM00317">
    <property type="entry name" value="SET"/>
    <property type="match status" value="1"/>
</dbReference>
<dbReference type="SUPFAM" id="SSF82199">
    <property type="entry name" value="SET domain"/>
    <property type="match status" value="1"/>
</dbReference>
<evidence type="ECO:0000313" key="14">
    <source>
        <dbReference type="Proteomes" id="UP001219934"/>
    </source>
</evidence>
<dbReference type="PROSITE" id="PS50867">
    <property type="entry name" value="PRE_SET"/>
    <property type="match status" value="1"/>
</dbReference>
<evidence type="ECO:0000256" key="9">
    <source>
        <dbReference type="SAM" id="MobiDB-lite"/>
    </source>
</evidence>
<dbReference type="Pfam" id="PF00856">
    <property type="entry name" value="SET"/>
    <property type="match status" value="1"/>
</dbReference>
<dbReference type="InterPro" id="IPR007728">
    <property type="entry name" value="Pre-SET_dom"/>
</dbReference>
<evidence type="ECO:0000259" key="10">
    <source>
        <dbReference type="PROSITE" id="PS50280"/>
    </source>
</evidence>
<dbReference type="EMBL" id="JAPTMU010000019">
    <property type="protein sequence ID" value="KAJ4927274.1"/>
    <property type="molecule type" value="Genomic_DNA"/>
</dbReference>
<keyword evidence="4" id="KW-0808">Transferase</keyword>
<evidence type="ECO:0000256" key="1">
    <source>
        <dbReference type="ARBA" id="ARBA00004286"/>
    </source>
</evidence>
<feature type="domain" description="Pre-SET" evidence="11">
    <location>
        <begin position="55"/>
        <end position="118"/>
    </location>
</feature>
<dbReference type="GO" id="GO:0005694">
    <property type="term" value="C:chromosome"/>
    <property type="evidence" value="ECO:0007669"/>
    <property type="project" value="UniProtKB-SubCell"/>
</dbReference>